<dbReference type="PIRSF" id="PIRSF016661">
    <property type="entry name" value="BioY"/>
    <property type="match status" value="1"/>
</dbReference>
<accession>A0A6F8ZHC4</accession>
<protein>
    <recommendedName>
        <fullName evidence="2">Biotin transporter</fullName>
    </recommendedName>
</protein>
<comment type="subcellular location">
    <subcellularLocation>
        <location evidence="2">Cell membrane</location>
        <topology evidence="2">Multi-pass membrane protein</topology>
    </subcellularLocation>
</comment>
<feature type="transmembrane region" description="Helical" evidence="3">
    <location>
        <begin position="20"/>
        <end position="41"/>
    </location>
</feature>
<feature type="transmembrane region" description="Helical" evidence="3">
    <location>
        <begin position="131"/>
        <end position="152"/>
    </location>
</feature>
<evidence type="ECO:0000256" key="2">
    <source>
        <dbReference type="PIRNR" id="PIRNR016661"/>
    </source>
</evidence>
<dbReference type="Proteomes" id="UP000503399">
    <property type="component" value="Chromosome"/>
</dbReference>
<sequence>MATDTTTTLADLVWPRRGAWSATLEVVAASLFLALAAQVAIRLPFTPVPVTGQTFGVLLTGSLLGSRRGTAAVLLYLLEAGAGLPFLAAGGTGWPWTLGPLGGYLVGFVLMVWLVGRLSERRWDRRFRTSVLVMLAGEAAVYAVGVPWLAFYVGGLGKALVLGLLPFLPGDALKLLLAAGLLPAGWRWLGRRPRRR</sequence>
<name>A0A6F8ZHC4_9FIRM</name>
<dbReference type="GO" id="GO:0005886">
    <property type="term" value="C:plasma membrane"/>
    <property type="evidence" value="ECO:0007669"/>
    <property type="project" value="UniProtKB-SubCell"/>
</dbReference>
<dbReference type="AlphaFoldDB" id="A0A6F8ZHC4"/>
<dbReference type="KEGG" id="hfv:R50_1685"/>
<feature type="transmembrane region" description="Helical" evidence="3">
    <location>
        <begin position="172"/>
        <end position="189"/>
    </location>
</feature>
<keyword evidence="2" id="KW-0813">Transport</keyword>
<dbReference type="PANTHER" id="PTHR34295:SF1">
    <property type="entry name" value="BIOTIN TRANSPORTER BIOY"/>
    <property type="match status" value="1"/>
</dbReference>
<evidence type="ECO:0000313" key="4">
    <source>
        <dbReference type="EMBL" id="CAB1129186.1"/>
    </source>
</evidence>
<keyword evidence="2" id="KW-1003">Cell membrane</keyword>
<evidence type="ECO:0000256" key="1">
    <source>
        <dbReference type="ARBA" id="ARBA00010692"/>
    </source>
</evidence>
<feature type="transmembrane region" description="Helical" evidence="3">
    <location>
        <begin position="101"/>
        <end position="119"/>
    </location>
</feature>
<reference evidence="4 5" key="1">
    <citation type="submission" date="2020-02" db="EMBL/GenBank/DDBJ databases">
        <authorList>
            <person name="Hogendoorn C."/>
        </authorList>
    </citation>
    <scope>NUCLEOTIDE SEQUENCE [LARGE SCALE GENOMIC DNA]</scope>
    <source>
        <strain evidence="4">R501</strain>
    </source>
</reference>
<proteinExistence type="inferred from homology"/>
<comment type="similarity">
    <text evidence="1 2">Belongs to the BioY family.</text>
</comment>
<keyword evidence="3" id="KW-0812">Transmembrane</keyword>
<dbReference type="EMBL" id="LR778114">
    <property type="protein sequence ID" value="CAB1129186.1"/>
    <property type="molecule type" value="Genomic_DNA"/>
</dbReference>
<evidence type="ECO:0000313" key="5">
    <source>
        <dbReference type="Proteomes" id="UP000503399"/>
    </source>
</evidence>
<keyword evidence="2 3" id="KW-0472">Membrane</keyword>
<keyword evidence="3" id="KW-1133">Transmembrane helix</keyword>
<organism evidence="4 5">
    <name type="scientific">Candidatus Hydrogenisulfobacillus filiaventi</name>
    <dbReference type="NCBI Taxonomy" id="2707344"/>
    <lineage>
        <taxon>Bacteria</taxon>
        <taxon>Bacillati</taxon>
        <taxon>Bacillota</taxon>
        <taxon>Clostridia</taxon>
        <taxon>Eubacteriales</taxon>
        <taxon>Clostridiales Family XVII. Incertae Sedis</taxon>
        <taxon>Candidatus Hydrogenisulfobacillus</taxon>
    </lineage>
</organism>
<keyword evidence="5" id="KW-1185">Reference proteome</keyword>
<dbReference type="GO" id="GO:0015225">
    <property type="term" value="F:biotin transmembrane transporter activity"/>
    <property type="evidence" value="ECO:0007669"/>
    <property type="project" value="UniProtKB-UniRule"/>
</dbReference>
<dbReference type="PANTHER" id="PTHR34295">
    <property type="entry name" value="BIOTIN TRANSPORTER BIOY"/>
    <property type="match status" value="1"/>
</dbReference>
<gene>
    <name evidence="4" type="ORF">R50_1685</name>
</gene>
<dbReference type="Pfam" id="PF02632">
    <property type="entry name" value="BioY"/>
    <property type="match status" value="1"/>
</dbReference>
<evidence type="ECO:0000256" key="3">
    <source>
        <dbReference type="SAM" id="Phobius"/>
    </source>
</evidence>
<feature type="transmembrane region" description="Helical" evidence="3">
    <location>
        <begin position="71"/>
        <end position="89"/>
    </location>
</feature>
<dbReference type="Gene3D" id="1.10.1760.20">
    <property type="match status" value="1"/>
</dbReference>
<dbReference type="InterPro" id="IPR003784">
    <property type="entry name" value="BioY"/>
</dbReference>